<dbReference type="OrthoDB" id="343029at2"/>
<gene>
    <name evidence="1" type="ORF">EHO59_15565</name>
</gene>
<evidence type="ECO:0000313" key="2">
    <source>
        <dbReference type="Proteomes" id="UP000297453"/>
    </source>
</evidence>
<sequence>MRKYFYQIDSHGKVFHENSELIDPSFLDFFLTRLRKNRTGEHSEYPYVSPCGQELNFVSTSHYPIVFHSLKNEKLYYGGKGGIDFHPENLRLDPQDILIYPFSEDIWGRIATEIILDQNTDWEETEKGWKLLWKGKEFFIQRKDPSLSEL</sequence>
<evidence type="ECO:0000313" key="1">
    <source>
        <dbReference type="EMBL" id="TGJ99288.1"/>
    </source>
</evidence>
<accession>A0A4V3JAP4</accession>
<dbReference type="AlphaFoldDB" id="A0A4V3JAP4"/>
<comment type="caution">
    <text evidence="1">The sequence shown here is derived from an EMBL/GenBank/DDBJ whole genome shotgun (WGS) entry which is preliminary data.</text>
</comment>
<dbReference type="Proteomes" id="UP000297453">
    <property type="component" value="Unassembled WGS sequence"/>
</dbReference>
<dbReference type="InterPro" id="IPR028108">
    <property type="entry name" value="DUF4505"/>
</dbReference>
<dbReference type="EMBL" id="RQEP01000019">
    <property type="protein sequence ID" value="TGJ99288.1"/>
    <property type="molecule type" value="Genomic_DNA"/>
</dbReference>
<dbReference type="PANTHER" id="PTHR31449:SF3">
    <property type="entry name" value="UPF0598 PROTEIN C8ORF82"/>
    <property type="match status" value="1"/>
</dbReference>
<proteinExistence type="predicted"/>
<reference evidence="1" key="1">
    <citation type="journal article" date="2019" name="PLoS Negl. Trop. Dis.">
        <title>Revisiting the worldwide diversity of Leptospira species in the environment.</title>
        <authorList>
            <person name="Vincent A.T."/>
            <person name="Schiettekatte O."/>
            <person name="Bourhy P."/>
            <person name="Veyrier F.J."/>
            <person name="Picardeau M."/>
        </authorList>
    </citation>
    <scope>NUCLEOTIDE SEQUENCE [LARGE SCALE GENOMIC DNA]</scope>
    <source>
        <strain evidence="1">SSS9</strain>
    </source>
</reference>
<name>A0A4V3JAP4_9LEPT</name>
<protein>
    <submittedName>
        <fullName evidence="1">DUF4505 domain-containing protein</fullName>
    </submittedName>
</protein>
<keyword evidence="2" id="KW-1185">Reference proteome</keyword>
<dbReference type="RefSeq" id="WP_135589379.1">
    <property type="nucleotide sequence ID" value="NZ_RQEP01000019.1"/>
</dbReference>
<organism evidence="1 2">
    <name type="scientific">Leptospira semungkisensis</name>
    <dbReference type="NCBI Taxonomy" id="2484985"/>
    <lineage>
        <taxon>Bacteria</taxon>
        <taxon>Pseudomonadati</taxon>
        <taxon>Spirochaetota</taxon>
        <taxon>Spirochaetia</taxon>
        <taxon>Leptospirales</taxon>
        <taxon>Leptospiraceae</taxon>
        <taxon>Leptospira</taxon>
    </lineage>
</organism>
<dbReference type="Pfam" id="PF14956">
    <property type="entry name" value="DUF4505"/>
    <property type="match status" value="1"/>
</dbReference>
<dbReference type="PANTHER" id="PTHR31449">
    <property type="entry name" value="UPF0598 PROTEIN C8ORF82"/>
    <property type="match status" value="1"/>
</dbReference>